<keyword evidence="7" id="KW-0472">Membrane</keyword>
<feature type="compositionally biased region" description="Low complexity" evidence="6">
    <location>
        <begin position="590"/>
        <end position="605"/>
    </location>
</feature>
<feature type="domain" description="NADP transhydrogenase beta-like" evidence="8">
    <location>
        <begin position="841"/>
        <end position="1057"/>
    </location>
</feature>
<dbReference type="PANTHER" id="PTHR10160">
    <property type="entry name" value="NAD(P) TRANSHYDROGENASE"/>
    <property type="match status" value="1"/>
</dbReference>
<keyword evidence="10" id="KW-1185">Reference proteome</keyword>
<evidence type="ECO:0000256" key="1">
    <source>
        <dbReference type="ARBA" id="ARBA00012943"/>
    </source>
</evidence>
<evidence type="ECO:0000256" key="3">
    <source>
        <dbReference type="ARBA" id="ARBA00022967"/>
    </source>
</evidence>
<feature type="compositionally biased region" description="Pro residues" evidence="6">
    <location>
        <begin position="539"/>
        <end position="554"/>
    </location>
</feature>
<dbReference type="Proteomes" id="UP001189429">
    <property type="component" value="Unassembled WGS sequence"/>
</dbReference>
<keyword evidence="4" id="KW-0520">NAD</keyword>
<feature type="transmembrane region" description="Helical" evidence="7">
    <location>
        <begin position="355"/>
        <end position="380"/>
    </location>
</feature>
<feature type="transmembrane region" description="Helical" evidence="7">
    <location>
        <begin position="273"/>
        <end position="294"/>
    </location>
</feature>
<feature type="compositionally biased region" description="Low complexity" evidence="6">
    <location>
        <begin position="634"/>
        <end position="649"/>
    </location>
</feature>
<evidence type="ECO:0000256" key="5">
    <source>
        <dbReference type="ARBA" id="ARBA00048202"/>
    </source>
</evidence>
<dbReference type="EMBL" id="CAUYUJ010021565">
    <property type="protein sequence ID" value="CAK0905473.1"/>
    <property type="molecule type" value="Genomic_DNA"/>
</dbReference>
<evidence type="ECO:0000313" key="9">
    <source>
        <dbReference type="EMBL" id="CAK0905473.1"/>
    </source>
</evidence>
<feature type="transmembrane region" description="Helical" evidence="7">
    <location>
        <begin position="1003"/>
        <end position="1031"/>
    </location>
</feature>
<feature type="region of interest" description="Disordered" evidence="6">
    <location>
        <begin position="90"/>
        <end position="162"/>
    </location>
</feature>
<dbReference type="PANTHER" id="PTHR10160:SF19">
    <property type="entry name" value="PROTON-TRANSLOCATING NAD(P)(+) TRANSHYDROGENASE"/>
    <property type="match status" value="1"/>
</dbReference>
<feature type="transmembrane region" description="Helical" evidence="7">
    <location>
        <begin position="965"/>
        <end position="983"/>
    </location>
</feature>
<reference evidence="9" key="1">
    <citation type="submission" date="2023-10" db="EMBL/GenBank/DDBJ databases">
        <authorList>
            <person name="Chen Y."/>
            <person name="Shah S."/>
            <person name="Dougan E. K."/>
            <person name="Thang M."/>
            <person name="Chan C."/>
        </authorList>
    </citation>
    <scope>NUCLEOTIDE SEQUENCE [LARGE SCALE GENOMIC DNA]</scope>
</reference>
<keyword evidence="3" id="KW-1278">Translocase</keyword>
<keyword evidence="7" id="KW-1133">Transmembrane helix</keyword>
<feature type="compositionally biased region" description="Basic and acidic residues" evidence="6">
    <location>
        <begin position="408"/>
        <end position="421"/>
    </location>
</feature>
<dbReference type="InterPro" id="IPR034300">
    <property type="entry name" value="PNTB-like"/>
</dbReference>
<gene>
    <name evidence="9" type="ORF">PCOR1329_LOCUS81170</name>
</gene>
<dbReference type="EC" id="7.1.1.1" evidence="1"/>
<feature type="transmembrane region" description="Helical" evidence="7">
    <location>
        <begin position="838"/>
        <end position="856"/>
    </location>
</feature>
<feature type="transmembrane region" description="Helical" evidence="7">
    <location>
        <begin position="230"/>
        <end position="253"/>
    </location>
</feature>
<dbReference type="Pfam" id="PF02233">
    <property type="entry name" value="PNTB"/>
    <property type="match status" value="1"/>
</dbReference>
<keyword evidence="7" id="KW-0812">Transmembrane</keyword>
<evidence type="ECO:0000256" key="2">
    <source>
        <dbReference type="ARBA" id="ARBA00022857"/>
    </source>
</evidence>
<feature type="region of interest" description="Disordered" evidence="6">
    <location>
        <begin position="408"/>
        <end position="461"/>
    </location>
</feature>
<name>A0ABN9Y4B8_9DINO</name>
<comment type="catalytic activity">
    <reaction evidence="5">
        <text>NAD(+) + NADPH + H(+)(in) = NADH + NADP(+) + H(+)(out)</text>
        <dbReference type="Rhea" id="RHEA:47992"/>
        <dbReference type="ChEBI" id="CHEBI:15378"/>
        <dbReference type="ChEBI" id="CHEBI:57540"/>
        <dbReference type="ChEBI" id="CHEBI:57783"/>
        <dbReference type="ChEBI" id="CHEBI:57945"/>
        <dbReference type="ChEBI" id="CHEBI:58349"/>
        <dbReference type="EC" id="7.1.1.1"/>
    </reaction>
</comment>
<feature type="compositionally biased region" description="Pro residues" evidence="6">
    <location>
        <begin position="575"/>
        <end position="589"/>
    </location>
</feature>
<evidence type="ECO:0000256" key="7">
    <source>
        <dbReference type="SAM" id="Phobius"/>
    </source>
</evidence>
<proteinExistence type="predicted"/>
<feature type="non-terminal residue" evidence="9">
    <location>
        <position position="1068"/>
    </location>
</feature>
<feature type="compositionally biased region" description="Pro residues" evidence="6">
    <location>
        <begin position="423"/>
        <end position="437"/>
    </location>
</feature>
<accession>A0ABN9Y4B8</accession>
<feature type="region of interest" description="Disordered" evidence="6">
    <location>
        <begin position="468"/>
        <end position="487"/>
    </location>
</feature>
<feature type="transmembrane region" description="Helical" evidence="7">
    <location>
        <begin position="868"/>
        <end position="887"/>
    </location>
</feature>
<comment type="caution">
    <text evidence="9">The sequence shown here is derived from an EMBL/GenBank/DDBJ whole genome shotgun (WGS) entry which is preliminary data.</text>
</comment>
<sequence length="1068" mass="110646">MVVLKKMMNAGRKSGKSRPKVVLLFAIHVLLRLRLDCDYEELCQKDVSEVIRALVFYKLMMMWATATMGHSELDLRYLCHGHVVHRASDTAKVNPAQADDADGGGGIGSDPGDARGAAPQEQCSDSPRPPSPAAPLGSSRGTRPGQPAGIGPSPGDSAKDSGTGLADDLVAILAEKSRALQRRRSQVPAGAAQPGAPAQRAVGSSGELLVLCRSIHPLCRLLLRSTTVPWIFQVVALLDAVFGSLMLMAAFYGASASPSIPECAGPDDVLGNLFRDMLVSLGSVVVVLAPLAILSRRDRTMPRVSTDREVQTQLRMWFLKDVACIVGGLLWFAFSVLYIMLFLANVSHKDADHWLISLLIRFVSTWLLLPFIVTILWMILMKFFARLNGGSFIERNINGLLRAVSRGEGGRAREPAPEDVPKPSLPVPRALPDPPPLLHEGADDRGDWSLDADGAGVDPGEGAARLRTRLAEPSGSATATSDSEEQFRRWVDSVRLAAASPPRIGQGGPRRTEPVGWPPVGPRGSGSGLPPGSPAAWSLPPPPLLDAPRPPPPWAAAVDAGGGGLPPGPSAGWGLPPPPLLEASQPPPAGAAAADAGPTPAGPEACGPPAPGPPASWGGPPLPLRAGEAPQGSAQRLAQAEQLLALSPREAARRMRRERPSEASPERSLERAGAAAPGGCGGPPPTPAPATATLALLGDPTPEAALETHPEHLENHVSPWPRGLGCGHVRRWWLWMCPGGAVGISGSRPGGFSGCAWEVVHPALVVIRTAQLGCAMGISGVTGAMAMTLHGRRRLAAGVPARLLKDGGPVERTRRPMAHGTLRGVRGELQKGVPSSELLPAVALIGGGGIVGGAIGKAVDPMALPQTVAAFHSFVGLAAVATCLSSYMIHPHAGIGHKVGAMLGNLIGGITATGSLVAFGKLNGNMSSKPLSLPNKNLINAGMAGGHAAMLALFCASDSVGLGTGLMYATTALSGVLGYHLVASVGGGDMPCCVTVLNSYSGWALVAEGMLLDSPTLTVVGSLIGFSGAILTKIMCDAMNRDILNVIFGGMATPAPKKNPDGIEEAPK</sequence>
<feature type="transmembrane region" description="Helical" evidence="7">
    <location>
        <begin position="322"/>
        <end position="343"/>
    </location>
</feature>
<organism evidence="9 10">
    <name type="scientific">Prorocentrum cordatum</name>
    <dbReference type="NCBI Taxonomy" id="2364126"/>
    <lineage>
        <taxon>Eukaryota</taxon>
        <taxon>Sar</taxon>
        <taxon>Alveolata</taxon>
        <taxon>Dinophyceae</taxon>
        <taxon>Prorocentrales</taxon>
        <taxon>Prorocentraceae</taxon>
        <taxon>Prorocentrum</taxon>
    </lineage>
</organism>
<feature type="transmembrane region" description="Helical" evidence="7">
    <location>
        <begin position="899"/>
        <end position="918"/>
    </location>
</feature>
<evidence type="ECO:0000256" key="4">
    <source>
        <dbReference type="ARBA" id="ARBA00023027"/>
    </source>
</evidence>
<evidence type="ECO:0000313" key="10">
    <source>
        <dbReference type="Proteomes" id="UP001189429"/>
    </source>
</evidence>
<evidence type="ECO:0000259" key="8">
    <source>
        <dbReference type="Pfam" id="PF02233"/>
    </source>
</evidence>
<feature type="compositionally biased region" description="Basic and acidic residues" evidence="6">
    <location>
        <begin position="650"/>
        <end position="670"/>
    </location>
</feature>
<evidence type="ECO:0000256" key="6">
    <source>
        <dbReference type="SAM" id="MobiDB-lite"/>
    </source>
</evidence>
<keyword evidence="2" id="KW-0521">NADP</keyword>
<protein>
    <recommendedName>
        <fullName evidence="1">proton-translocating NAD(P)(+) transhydrogenase</fullName>
        <ecNumber evidence="1">7.1.1.1</ecNumber>
    </recommendedName>
</protein>
<feature type="region of interest" description="Disordered" evidence="6">
    <location>
        <begin position="498"/>
        <end position="690"/>
    </location>
</feature>